<evidence type="ECO:0000313" key="3">
    <source>
        <dbReference type="Proteomes" id="UP000039865"/>
    </source>
</evidence>
<evidence type="ECO:0000256" key="1">
    <source>
        <dbReference type="SAM" id="MobiDB-lite"/>
    </source>
</evidence>
<gene>
    <name evidence="2" type="primary">Contig10484.g11190</name>
    <name evidence="2" type="ORF">STYLEM_3087</name>
</gene>
<name>A0A077ZW53_STYLE</name>
<reference evidence="2 3" key="1">
    <citation type="submission" date="2014-06" db="EMBL/GenBank/DDBJ databases">
        <authorList>
            <person name="Swart Estienne"/>
        </authorList>
    </citation>
    <scope>NUCLEOTIDE SEQUENCE [LARGE SCALE GENOMIC DNA]</scope>
    <source>
        <strain evidence="2 3">130c</strain>
    </source>
</reference>
<sequence>MKVARQIQRFLKVENLSIPNQLKFMRLSLQNNLLFAQQKRYLNQRVNQNENFTKQEDQQQNLSEQQEDPEIVNEDEDDQDDYEKILQQESLDVDSINEKIRLFFRSKQRNYEDFDLILHQIQMNAMQSQDISGPGSSELFDEFNEIAKIFKERCERKDFATIKYVIYLQFGGIVLNNQAIVDDLVRYGFDFLYPKLQWIDKVISMESAQAISAPYMSNMIDKICCEILFQDYNDFIGDISLPNLIQLMTIFHTQKYQRQELWNKFEVCLAYLYELSMEEMEKSDQKEPTFTKDDIFVVLKLLVDRKIVNSEITEGIFKDVEFGLQNNEFNLKEILLLQDSYYKLGAFQDEHQQAIADYILEQKYVLADFQELKLNENLRLFRGLFSQNKLTSLKYKQIHQIYEEIVKNNQANLNLSTWLTVIETCRFSETHLDQLLEYAKKQYLKNYSDEYFETSRDGVSTLDTQTSHRRSELFKKKPKSVLVNKREFDV</sequence>
<dbReference type="Proteomes" id="UP000039865">
    <property type="component" value="Unassembled WGS sequence"/>
</dbReference>
<keyword evidence="3" id="KW-1185">Reference proteome</keyword>
<accession>A0A077ZW53</accession>
<feature type="region of interest" description="Disordered" evidence="1">
    <location>
        <begin position="52"/>
        <end position="78"/>
    </location>
</feature>
<organism evidence="2 3">
    <name type="scientific">Stylonychia lemnae</name>
    <name type="common">Ciliate</name>
    <dbReference type="NCBI Taxonomy" id="5949"/>
    <lineage>
        <taxon>Eukaryota</taxon>
        <taxon>Sar</taxon>
        <taxon>Alveolata</taxon>
        <taxon>Ciliophora</taxon>
        <taxon>Intramacronucleata</taxon>
        <taxon>Spirotrichea</taxon>
        <taxon>Stichotrichia</taxon>
        <taxon>Sporadotrichida</taxon>
        <taxon>Oxytrichidae</taxon>
        <taxon>Stylonychinae</taxon>
        <taxon>Stylonychia</taxon>
    </lineage>
</organism>
<dbReference type="AlphaFoldDB" id="A0A077ZW53"/>
<evidence type="ECO:0000313" key="2">
    <source>
        <dbReference type="EMBL" id="CDW74094.1"/>
    </source>
</evidence>
<proteinExistence type="predicted"/>
<protein>
    <submittedName>
        <fullName evidence="2">Uncharacterized protein</fullName>
    </submittedName>
</protein>
<feature type="compositionally biased region" description="Acidic residues" evidence="1">
    <location>
        <begin position="65"/>
        <end position="78"/>
    </location>
</feature>
<dbReference type="EMBL" id="CCKQ01002988">
    <property type="protein sequence ID" value="CDW74094.1"/>
    <property type="molecule type" value="Genomic_DNA"/>
</dbReference>
<dbReference type="InParanoid" id="A0A077ZW53"/>